<gene>
    <name evidence="1" type="ORF">DF185_03875</name>
</gene>
<dbReference type="AlphaFoldDB" id="A0A2V4A3G0"/>
<comment type="caution">
    <text evidence="1">The sequence shown here is derived from an EMBL/GenBank/DDBJ whole genome shotgun (WGS) entry which is preliminary data.</text>
</comment>
<dbReference type="EMBL" id="QFLI01000001">
    <property type="protein sequence ID" value="PXY03231.1"/>
    <property type="molecule type" value="Genomic_DNA"/>
</dbReference>
<dbReference type="Proteomes" id="UP000248079">
    <property type="component" value="Unassembled WGS sequence"/>
</dbReference>
<dbReference type="OrthoDB" id="1120335at2"/>
<protein>
    <submittedName>
        <fullName evidence="1">Uncharacterized protein</fullName>
    </submittedName>
</protein>
<evidence type="ECO:0000313" key="2">
    <source>
        <dbReference type="Proteomes" id="UP000248079"/>
    </source>
</evidence>
<sequence length="129" mass="14164">MKKRESVAQKSAMGFRGKIEKASKDCKTSIKKLVVVFILLAFCMPISNNVLANKDEKIKPGKRQATLILSDGSKIILGASSDTIVNSKTTGIRIIVDSTGINYISLDSLKKMPKIHKLDSVKTQKSQKK</sequence>
<accession>A0A2V4A3G0</accession>
<reference evidence="1 2" key="1">
    <citation type="submission" date="2018-05" db="EMBL/GenBank/DDBJ databases">
        <title>Marinifilum breve JC075T sp. nov., a marine bacterium isolated from Yongle Blue Hole in the South China Sea.</title>
        <authorList>
            <person name="Fu T."/>
        </authorList>
    </citation>
    <scope>NUCLEOTIDE SEQUENCE [LARGE SCALE GENOMIC DNA]</scope>
    <source>
        <strain evidence="1 2">JC075</strain>
    </source>
</reference>
<dbReference type="RefSeq" id="WP_110359387.1">
    <property type="nucleotide sequence ID" value="NZ_QFLI01000001.1"/>
</dbReference>
<proteinExistence type="predicted"/>
<keyword evidence="2" id="KW-1185">Reference proteome</keyword>
<evidence type="ECO:0000313" key="1">
    <source>
        <dbReference type="EMBL" id="PXY03231.1"/>
    </source>
</evidence>
<name>A0A2V4A3G0_9BACT</name>
<organism evidence="1 2">
    <name type="scientific">Marinifilum breve</name>
    <dbReference type="NCBI Taxonomy" id="2184082"/>
    <lineage>
        <taxon>Bacteria</taxon>
        <taxon>Pseudomonadati</taxon>
        <taxon>Bacteroidota</taxon>
        <taxon>Bacteroidia</taxon>
        <taxon>Marinilabiliales</taxon>
        <taxon>Marinifilaceae</taxon>
    </lineage>
</organism>